<evidence type="ECO:0000313" key="1">
    <source>
        <dbReference type="EMBL" id="EHK56794.1"/>
    </source>
</evidence>
<proteinExistence type="predicted"/>
<protein>
    <submittedName>
        <fullName evidence="1">Uncharacterized protein</fullName>
    </submittedName>
</protein>
<accession>H0HR14</accession>
<gene>
    <name evidence="1" type="ORF">MAXJ12_12986</name>
</gene>
<dbReference type="Proteomes" id="UP000003250">
    <property type="component" value="Unassembled WGS sequence"/>
</dbReference>
<keyword evidence="2" id="KW-1185">Reference proteome</keyword>
<reference evidence="1 2" key="1">
    <citation type="journal article" date="2012" name="J. Bacteriol.">
        <title>Draft Genome Sequence of Mesorhizobium alhagi CCNWXJ12-2T, a Novel Salt-Resistant Species Isolated from the Desert of Northwestern China.</title>
        <authorList>
            <person name="Zhou M."/>
            <person name="Chen W."/>
            <person name="Chen H."/>
            <person name="Wei G."/>
        </authorList>
    </citation>
    <scope>NUCLEOTIDE SEQUENCE [LARGE SCALE GENOMIC DNA]</scope>
    <source>
        <strain evidence="1 2">CCNWXJ12-2</strain>
    </source>
</reference>
<name>H0HR14_9HYPH</name>
<dbReference type="PATRIC" id="fig|1107882.3.peg.2546"/>
<evidence type="ECO:0000313" key="2">
    <source>
        <dbReference type="Proteomes" id="UP000003250"/>
    </source>
</evidence>
<dbReference type="EMBL" id="AHAM01000098">
    <property type="protein sequence ID" value="EHK56794.1"/>
    <property type="molecule type" value="Genomic_DNA"/>
</dbReference>
<sequence length="48" mass="5331">MHAVNQNIPDHKPIAVRVVGGERSHAVKFKLVTLGVSGAEPAQYERWH</sequence>
<organism evidence="1 2">
    <name type="scientific">Mesorhizobium alhagi CCNWXJ12-2</name>
    <dbReference type="NCBI Taxonomy" id="1107882"/>
    <lineage>
        <taxon>Bacteria</taxon>
        <taxon>Pseudomonadati</taxon>
        <taxon>Pseudomonadota</taxon>
        <taxon>Alphaproteobacteria</taxon>
        <taxon>Hyphomicrobiales</taxon>
        <taxon>Phyllobacteriaceae</taxon>
        <taxon>Allomesorhizobium</taxon>
    </lineage>
</organism>
<dbReference type="AlphaFoldDB" id="H0HR14"/>